<sequence length="52" mass="6310">MINLKKILSYIPYFEDKNIEFCTYVTPDQGTLGYFQYDKKLTEFINELYKTE</sequence>
<organism evidence="1 2">
    <name type="scientific">Pseudoneobacillus rhizosphaerae</name>
    <dbReference type="NCBI Taxonomy" id="2880968"/>
    <lineage>
        <taxon>Bacteria</taxon>
        <taxon>Bacillati</taxon>
        <taxon>Bacillota</taxon>
        <taxon>Bacilli</taxon>
        <taxon>Bacillales</taxon>
        <taxon>Bacillaceae</taxon>
        <taxon>Pseudoneobacillus</taxon>
    </lineage>
</organism>
<proteinExistence type="predicted"/>
<dbReference type="RefSeq" id="WP_230495857.1">
    <property type="nucleotide sequence ID" value="NZ_CAKJTG010000006.1"/>
</dbReference>
<protein>
    <submittedName>
        <fullName evidence="1">Uncharacterized protein</fullName>
    </submittedName>
</protein>
<dbReference type="EMBL" id="CAKJTG010000006">
    <property type="protein sequence ID" value="CAG9607588.1"/>
    <property type="molecule type" value="Genomic_DNA"/>
</dbReference>
<dbReference type="AlphaFoldDB" id="A0A9C7G8B8"/>
<name>A0A9C7G8B8_9BACI</name>
<keyword evidence="2" id="KW-1185">Reference proteome</keyword>
<evidence type="ECO:0000313" key="2">
    <source>
        <dbReference type="Proteomes" id="UP000789845"/>
    </source>
</evidence>
<accession>A0A9C7G8B8</accession>
<comment type="caution">
    <text evidence="1">The sequence shown here is derived from an EMBL/GenBank/DDBJ whole genome shotgun (WGS) entry which is preliminary data.</text>
</comment>
<gene>
    <name evidence="1" type="ORF">NEOCIP111885_01280</name>
</gene>
<evidence type="ECO:0000313" key="1">
    <source>
        <dbReference type="EMBL" id="CAG9607588.1"/>
    </source>
</evidence>
<dbReference type="Proteomes" id="UP000789845">
    <property type="component" value="Unassembled WGS sequence"/>
</dbReference>
<reference evidence="1" key="1">
    <citation type="submission" date="2021-10" db="EMBL/GenBank/DDBJ databases">
        <authorList>
            <person name="Criscuolo A."/>
        </authorList>
    </citation>
    <scope>NUCLEOTIDE SEQUENCE</scope>
    <source>
        <strain evidence="1">CIP111885</strain>
    </source>
</reference>